<gene>
    <name evidence="1" type="ORF">Taro_003411</name>
</gene>
<dbReference type="Proteomes" id="UP000652761">
    <property type="component" value="Unassembled WGS sequence"/>
</dbReference>
<reference evidence="1" key="1">
    <citation type="submission" date="2017-07" db="EMBL/GenBank/DDBJ databases">
        <title>Taro Niue Genome Assembly and Annotation.</title>
        <authorList>
            <person name="Atibalentja N."/>
            <person name="Keating K."/>
            <person name="Fields C.J."/>
        </authorList>
    </citation>
    <scope>NUCLEOTIDE SEQUENCE</scope>
    <source>
        <strain evidence="1">Niue_2</strain>
        <tissue evidence="1">Leaf</tissue>
    </source>
</reference>
<accession>A0A843TLI4</accession>
<comment type="caution">
    <text evidence="1">The sequence shown here is derived from an EMBL/GenBank/DDBJ whole genome shotgun (WGS) entry which is preliminary data.</text>
</comment>
<proteinExistence type="predicted"/>
<evidence type="ECO:0000313" key="2">
    <source>
        <dbReference type="Proteomes" id="UP000652761"/>
    </source>
</evidence>
<keyword evidence="2" id="KW-1185">Reference proteome</keyword>
<organism evidence="1 2">
    <name type="scientific">Colocasia esculenta</name>
    <name type="common">Wild taro</name>
    <name type="synonym">Arum esculentum</name>
    <dbReference type="NCBI Taxonomy" id="4460"/>
    <lineage>
        <taxon>Eukaryota</taxon>
        <taxon>Viridiplantae</taxon>
        <taxon>Streptophyta</taxon>
        <taxon>Embryophyta</taxon>
        <taxon>Tracheophyta</taxon>
        <taxon>Spermatophyta</taxon>
        <taxon>Magnoliopsida</taxon>
        <taxon>Liliopsida</taxon>
        <taxon>Araceae</taxon>
        <taxon>Aroideae</taxon>
        <taxon>Colocasieae</taxon>
        <taxon>Colocasia</taxon>
    </lineage>
</organism>
<protein>
    <submittedName>
        <fullName evidence="1">Uncharacterized protein</fullName>
    </submittedName>
</protein>
<name>A0A843TLI4_COLES</name>
<dbReference type="EMBL" id="NMUH01000088">
    <property type="protein sequence ID" value="MQL71086.1"/>
    <property type="molecule type" value="Genomic_DNA"/>
</dbReference>
<sequence length="64" mass="6364">MLVPAALAGEGLVIPTEPCSRGSPPLLSSARGSSSPELGVGLVTEAVVAPRVVSSSESECCELL</sequence>
<dbReference type="AlphaFoldDB" id="A0A843TLI4"/>
<evidence type="ECO:0000313" key="1">
    <source>
        <dbReference type="EMBL" id="MQL71086.1"/>
    </source>
</evidence>